<keyword evidence="3" id="KW-0349">Heme</keyword>
<dbReference type="InterPro" id="IPR036396">
    <property type="entry name" value="Cyt_P450_sf"/>
</dbReference>
<reference evidence="8" key="1">
    <citation type="submission" date="2023-12" db="EMBL/GenBank/DDBJ databases">
        <title>Genome assembly of Anisodus tanguticus.</title>
        <authorList>
            <person name="Wang Y.-J."/>
        </authorList>
    </citation>
    <scope>NUCLEOTIDE SEQUENCE</scope>
    <source>
        <strain evidence="8">KB-2021</strain>
        <tissue evidence="8">Leaf</tissue>
    </source>
</reference>
<dbReference type="GO" id="GO:0005506">
    <property type="term" value="F:iron ion binding"/>
    <property type="evidence" value="ECO:0007669"/>
    <property type="project" value="InterPro"/>
</dbReference>
<dbReference type="PANTHER" id="PTHR47946:SF30">
    <property type="entry name" value="CYTOCHROME P450 78A6-LIKE"/>
    <property type="match status" value="1"/>
</dbReference>
<keyword evidence="6" id="KW-0408">Iron</keyword>
<keyword evidence="5" id="KW-0560">Oxidoreductase</keyword>
<evidence type="ECO:0000256" key="4">
    <source>
        <dbReference type="ARBA" id="ARBA00022723"/>
    </source>
</evidence>
<comment type="caution">
    <text evidence="8">The sequence shown here is derived from an EMBL/GenBank/DDBJ whole genome shotgun (WGS) entry which is preliminary data.</text>
</comment>
<dbReference type="SUPFAM" id="SSF48264">
    <property type="entry name" value="Cytochrome P450"/>
    <property type="match status" value="1"/>
</dbReference>
<dbReference type="PANTHER" id="PTHR47946">
    <property type="entry name" value="CYTOCHROME P450 78A7-RELATED"/>
    <property type="match status" value="1"/>
</dbReference>
<dbReference type="GO" id="GO:0016705">
    <property type="term" value="F:oxidoreductase activity, acting on paired donors, with incorporation or reduction of molecular oxygen"/>
    <property type="evidence" value="ECO:0007669"/>
    <property type="project" value="InterPro"/>
</dbReference>
<dbReference type="GO" id="GO:0020037">
    <property type="term" value="F:heme binding"/>
    <property type="evidence" value="ECO:0007669"/>
    <property type="project" value="InterPro"/>
</dbReference>
<dbReference type="InterPro" id="IPR001128">
    <property type="entry name" value="Cyt_P450"/>
</dbReference>
<organism evidence="8 9">
    <name type="scientific">Anisodus tanguticus</name>
    <dbReference type="NCBI Taxonomy" id="243964"/>
    <lineage>
        <taxon>Eukaryota</taxon>
        <taxon>Viridiplantae</taxon>
        <taxon>Streptophyta</taxon>
        <taxon>Embryophyta</taxon>
        <taxon>Tracheophyta</taxon>
        <taxon>Spermatophyta</taxon>
        <taxon>Magnoliopsida</taxon>
        <taxon>eudicotyledons</taxon>
        <taxon>Gunneridae</taxon>
        <taxon>Pentapetalae</taxon>
        <taxon>asterids</taxon>
        <taxon>lamiids</taxon>
        <taxon>Solanales</taxon>
        <taxon>Solanaceae</taxon>
        <taxon>Solanoideae</taxon>
        <taxon>Hyoscyameae</taxon>
        <taxon>Anisodus</taxon>
    </lineage>
</organism>
<protein>
    <submittedName>
        <fullName evidence="8">Uncharacterized protein</fullName>
    </submittedName>
</protein>
<dbReference type="GO" id="GO:0004497">
    <property type="term" value="F:monooxygenase activity"/>
    <property type="evidence" value="ECO:0007669"/>
    <property type="project" value="UniProtKB-KW"/>
</dbReference>
<dbReference type="Pfam" id="PF00067">
    <property type="entry name" value="p450"/>
    <property type="match status" value="1"/>
</dbReference>
<evidence type="ECO:0000256" key="6">
    <source>
        <dbReference type="ARBA" id="ARBA00023004"/>
    </source>
</evidence>
<comment type="similarity">
    <text evidence="2">Belongs to the cytochrome P450 family.</text>
</comment>
<keyword evidence="4" id="KW-0479">Metal-binding</keyword>
<dbReference type="Gene3D" id="1.10.630.10">
    <property type="entry name" value="Cytochrome P450"/>
    <property type="match status" value="1"/>
</dbReference>
<keyword evidence="7" id="KW-0503">Monooxygenase</keyword>
<dbReference type="Proteomes" id="UP001291623">
    <property type="component" value="Unassembled WGS sequence"/>
</dbReference>
<evidence type="ECO:0000256" key="2">
    <source>
        <dbReference type="ARBA" id="ARBA00010617"/>
    </source>
</evidence>
<dbReference type="InterPro" id="IPR051996">
    <property type="entry name" value="Cytochrome_P450_78A"/>
</dbReference>
<evidence type="ECO:0000256" key="7">
    <source>
        <dbReference type="ARBA" id="ARBA00023033"/>
    </source>
</evidence>
<comment type="cofactor">
    <cofactor evidence="1">
        <name>heme</name>
        <dbReference type="ChEBI" id="CHEBI:30413"/>
    </cofactor>
</comment>
<dbReference type="AlphaFoldDB" id="A0AAE1R586"/>
<gene>
    <name evidence="8" type="ORF">RND71_035150</name>
</gene>
<name>A0AAE1R586_9SOLA</name>
<evidence type="ECO:0000256" key="1">
    <source>
        <dbReference type="ARBA" id="ARBA00001971"/>
    </source>
</evidence>
<accession>A0AAE1R586</accession>
<sequence length="198" mass="22877">MILIRLTRRLMKLIDEGYELLGMLNWSDHFSWLAEFNQQRIKYRCSELVPKVNRFVRKITDEHMADQSGENNGDFVDDLLSLQGSRKISRSDMIAVLWVRNDIKGTETVAVLEEWILARMVLHPDAQSKVQIENDSVVGRSRAVTESDISEMIYLSAIVKEVLRVRHETGTIWVRKAILSQKDTRLDHIHLLGCNAFA</sequence>
<evidence type="ECO:0000256" key="5">
    <source>
        <dbReference type="ARBA" id="ARBA00023002"/>
    </source>
</evidence>
<evidence type="ECO:0000313" key="9">
    <source>
        <dbReference type="Proteomes" id="UP001291623"/>
    </source>
</evidence>
<evidence type="ECO:0000256" key="3">
    <source>
        <dbReference type="ARBA" id="ARBA00022617"/>
    </source>
</evidence>
<dbReference type="EMBL" id="JAVYJV010000019">
    <property type="protein sequence ID" value="KAK4344974.1"/>
    <property type="molecule type" value="Genomic_DNA"/>
</dbReference>
<proteinExistence type="inferred from homology"/>
<keyword evidence="9" id="KW-1185">Reference proteome</keyword>
<evidence type="ECO:0000313" key="8">
    <source>
        <dbReference type="EMBL" id="KAK4344974.1"/>
    </source>
</evidence>